<evidence type="ECO:0000313" key="3">
    <source>
        <dbReference type="EMBL" id="KAK8895023.1"/>
    </source>
</evidence>
<keyword evidence="2" id="KW-0472">Membrane</keyword>
<protein>
    <submittedName>
        <fullName evidence="3">Uncharacterized protein</fullName>
    </submittedName>
</protein>
<proteinExistence type="predicted"/>
<dbReference type="EMBL" id="JAPFFF010000003">
    <property type="protein sequence ID" value="KAK8895023.1"/>
    <property type="molecule type" value="Genomic_DNA"/>
</dbReference>
<dbReference type="Proteomes" id="UP001470230">
    <property type="component" value="Unassembled WGS sequence"/>
</dbReference>
<feature type="compositionally biased region" description="Low complexity" evidence="1">
    <location>
        <begin position="29"/>
        <end position="46"/>
    </location>
</feature>
<sequence>MLKKNKRIVEENNNLKRKIGKLEKDLSKSTPTPKTRQRSSSSSPSPIDYYKKRLLEEKMTNAKKSKSHRRYSNRTMMIAALLIIISLPCYEMIRKFDIWPSRQAVENRLRTAYVANTELLISLDNIHLVVKKYKDENSVDQKIKAILAVDAVSLTPEIGITKDKLIKGLLQKELLEDSEMRLLEKKFKEFEKFCRSRKDVTITDAFLFNIQPLNSSYRSFVVYFHASTQGKATDREVEILHRIKNEVAKNGIEIIGYAFDGDSTYRTLHNDYFNYYNDIISNSASFSNYSTIKKLSIISDPLHILKRARYRIFSGKLYAGFSRGSNQLNIEYLKTHLNVPTLVFCNKAFTKMQDSLPVELFSLESLYILLLDENLDWISYFLPFILLNSALSEPELTVDERRTFIEIALYNSFYYIKESKQYANPLPQRKSKYNSDLQMYNEVLMIEFCNTVLSILSVIDSINGTINLNRIGSNPVEHVFGLLRMKSRNKHTYDKMVKNLGEIELQKQLLKELGENQPVTGRKSYYGQKIFNSINGTRDIFEINPREIAFSLHIAFNLPIKSLNNQIQSKDFITKNAKYIADDFFISLKTIFLRLHPKNRQGKLNSPEIHLSSGRNIHFRLIDKEIVN</sequence>
<keyword evidence="2" id="KW-0812">Transmembrane</keyword>
<keyword evidence="4" id="KW-1185">Reference proteome</keyword>
<comment type="caution">
    <text evidence="3">The sequence shown here is derived from an EMBL/GenBank/DDBJ whole genome shotgun (WGS) entry which is preliminary data.</text>
</comment>
<gene>
    <name evidence="3" type="ORF">M9Y10_023465</name>
</gene>
<keyword evidence="2" id="KW-1133">Transmembrane helix</keyword>
<reference evidence="3 4" key="1">
    <citation type="submission" date="2024-04" db="EMBL/GenBank/DDBJ databases">
        <title>Tritrichomonas musculus Genome.</title>
        <authorList>
            <person name="Alves-Ferreira E."/>
            <person name="Grigg M."/>
            <person name="Lorenzi H."/>
            <person name="Galac M."/>
        </authorList>
    </citation>
    <scope>NUCLEOTIDE SEQUENCE [LARGE SCALE GENOMIC DNA]</scope>
    <source>
        <strain evidence="3 4">EAF2021</strain>
    </source>
</reference>
<name>A0ABR2KVZ3_9EUKA</name>
<feature type="transmembrane region" description="Helical" evidence="2">
    <location>
        <begin position="75"/>
        <end position="93"/>
    </location>
</feature>
<organism evidence="3 4">
    <name type="scientific">Tritrichomonas musculus</name>
    <dbReference type="NCBI Taxonomy" id="1915356"/>
    <lineage>
        <taxon>Eukaryota</taxon>
        <taxon>Metamonada</taxon>
        <taxon>Parabasalia</taxon>
        <taxon>Tritrichomonadida</taxon>
        <taxon>Tritrichomonadidae</taxon>
        <taxon>Tritrichomonas</taxon>
    </lineage>
</organism>
<feature type="compositionally biased region" description="Basic and acidic residues" evidence="1">
    <location>
        <begin position="7"/>
        <end position="27"/>
    </location>
</feature>
<accession>A0ABR2KVZ3</accession>
<evidence type="ECO:0000313" key="4">
    <source>
        <dbReference type="Proteomes" id="UP001470230"/>
    </source>
</evidence>
<evidence type="ECO:0000256" key="1">
    <source>
        <dbReference type="SAM" id="MobiDB-lite"/>
    </source>
</evidence>
<evidence type="ECO:0000256" key="2">
    <source>
        <dbReference type="SAM" id="Phobius"/>
    </source>
</evidence>
<feature type="region of interest" description="Disordered" evidence="1">
    <location>
        <begin position="1"/>
        <end position="47"/>
    </location>
</feature>